<dbReference type="SUPFAM" id="SSF46689">
    <property type="entry name" value="Homeodomain-like"/>
    <property type="match status" value="1"/>
</dbReference>
<keyword evidence="1" id="KW-0805">Transcription regulation</keyword>
<dbReference type="EMBL" id="LQCI01000019">
    <property type="protein sequence ID" value="KZB83624.1"/>
    <property type="molecule type" value="Genomic_DNA"/>
</dbReference>
<dbReference type="Pfam" id="PF17754">
    <property type="entry name" value="TetR_C_14"/>
    <property type="match status" value="1"/>
</dbReference>
<dbReference type="GO" id="GO:0003700">
    <property type="term" value="F:DNA-binding transcription factor activity"/>
    <property type="evidence" value="ECO:0007669"/>
    <property type="project" value="TreeGrafter"/>
</dbReference>
<proteinExistence type="predicted"/>
<dbReference type="PROSITE" id="PS50977">
    <property type="entry name" value="HTH_TETR_2"/>
    <property type="match status" value="1"/>
</dbReference>
<dbReference type="GO" id="GO:0000976">
    <property type="term" value="F:transcription cis-regulatory region binding"/>
    <property type="evidence" value="ECO:0007669"/>
    <property type="project" value="TreeGrafter"/>
</dbReference>
<protein>
    <submittedName>
        <fullName evidence="6">TetR family transcriptional regulator</fullName>
    </submittedName>
</protein>
<keyword evidence="2 4" id="KW-0238">DNA-binding</keyword>
<accession>A0A154MGJ6</accession>
<feature type="DNA-binding region" description="H-T-H motif" evidence="4">
    <location>
        <begin position="40"/>
        <end position="59"/>
    </location>
</feature>
<dbReference type="Pfam" id="PF00440">
    <property type="entry name" value="TetR_N"/>
    <property type="match status" value="1"/>
</dbReference>
<dbReference type="Proteomes" id="UP000186883">
    <property type="component" value="Unassembled WGS sequence"/>
</dbReference>
<dbReference type="OrthoDB" id="3296001at2"/>
<feature type="domain" description="HTH tetR-type" evidence="5">
    <location>
        <begin position="17"/>
        <end position="77"/>
    </location>
</feature>
<dbReference type="PROSITE" id="PS01081">
    <property type="entry name" value="HTH_TETR_1"/>
    <property type="match status" value="1"/>
</dbReference>
<evidence type="ECO:0000259" key="5">
    <source>
        <dbReference type="PROSITE" id="PS50977"/>
    </source>
</evidence>
<dbReference type="InterPro" id="IPR050109">
    <property type="entry name" value="HTH-type_TetR-like_transc_reg"/>
</dbReference>
<keyword evidence="3" id="KW-0804">Transcription</keyword>
<dbReference type="PANTHER" id="PTHR30055">
    <property type="entry name" value="HTH-TYPE TRANSCRIPTIONAL REGULATOR RUTR"/>
    <property type="match status" value="1"/>
</dbReference>
<dbReference type="InterPro" id="IPR023772">
    <property type="entry name" value="DNA-bd_HTH_TetR-type_CS"/>
</dbReference>
<keyword evidence="9" id="KW-1185">Reference proteome</keyword>
<dbReference type="InterPro" id="IPR001647">
    <property type="entry name" value="HTH_TetR"/>
</dbReference>
<dbReference type="AlphaFoldDB" id="A0A154MGJ6"/>
<dbReference type="InterPro" id="IPR009057">
    <property type="entry name" value="Homeodomain-like_sf"/>
</dbReference>
<dbReference type="PRINTS" id="PR00455">
    <property type="entry name" value="HTHTETR"/>
</dbReference>
<dbReference type="Gene3D" id="1.10.357.10">
    <property type="entry name" value="Tetracycline Repressor, domain 2"/>
    <property type="match status" value="1"/>
</dbReference>
<evidence type="ECO:0000313" key="6">
    <source>
        <dbReference type="EMBL" id="KZB83624.1"/>
    </source>
</evidence>
<dbReference type="InterPro" id="IPR041347">
    <property type="entry name" value="MftR_C"/>
</dbReference>
<evidence type="ECO:0000256" key="3">
    <source>
        <dbReference type="ARBA" id="ARBA00023163"/>
    </source>
</evidence>
<dbReference type="EMBL" id="LOBU02000026">
    <property type="protein sequence ID" value="OKA03858.1"/>
    <property type="molecule type" value="Genomic_DNA"/>
</dbReference>
<evidence type="ECO:0000256" key="1">
    <source>
        <dbReference type="ARBA" id="ARBA00023015"/>
    </source>
</evidence>
<dbReference type="Proteomes" id="UP000076321">
    <property type="component" value="Unassembled WGS sequence"/>
</dbReference>
<dbReference type="PANTHER" id="PTHR30055:SF238">
    <property type="entry name" value="MYCOFACTOCIN BIOSYNTHESIS TRANSCRIPTIONAL REGULATOR MFTR-RELATED"/>
    <property type="match status" value="1"/>
</dbReference>
<reference evidence="7 9" key="2">
    <citation type="submission" date="2016-11" db="EMBL/GenBank/DDBJ databases">
        <title>Genome sequencing of Amycolatopsis regifaucium.</title>
        <authorList>
            <person name="Mayilraj S."/>
            <person name="Kaur N."/>
        </authorList>
    </citation>
    <scope>NUCLEOTIDE SEQUENCE [LARGE SCALE GENOMIC DNA]</scope>
    <source>
        <strain evidence="7 9">GY080</strain>
    </source>
</reference>
<evidence type="ECO:0000313" key="9">
    <source>
        <dbReference type="Proteomes" id="UP000186883"/>
    </source>
</evidence>
<dbReference type="Gene3D" id="1.10.10.60">
    <property type="entry name" value="Homeodomain-like"/>
    <property type="match status" value="1"/>
</dbReference>
<sequence>MVFVPETVKGLRERKRLETHRALATTAVRLVAERGLDQVTVEDISAAAGVSSRTFFNYFASKEDAVVIAYADHVERSRRTIERFLAAPKEVRTPRAFIDAIKEDFAVVEENREEWLGRMRAIQENPSLHSRVVAMNHQTIAPTIEAIARRTGTDPEADLYPTLLLTTIGAAVNATLILWYQRDGKMSALDLLDEAAETLLAGLPEPGGRAH</sequence>
<comment type="caution">
    <text evidence="6">The sequence shown here is derived from an EMBL/GenBank/DDBJ whole genome shotgun (WGS) entry which is preliminary data.</text>
</comment>
<evidence type="ECO:0000313" key="7">
    <source>
        <dbReference type="EMBL" id="OKA03858.1"/>
    </source>
</evidence>
<gene>
    <name evidence="7" type="ORF">ATP06_0234145</name>
    <name evidence="6" type="ORF">AVL48_36110</name>
</gene>
<reference evidence="6 8" key="1">
    <citation type="submission" date="2015-12" db="EMBL/GenBank/DDBJ databases">
        <title>Amycolatopsis regifaucium genome sequencing and assembly.</title>
        <authorList>
            <person name="Mayilraj S."/>
        </authorList>
    </citation>
    <scope>NUCLEOTIDE SEQUENCE [LARGE SCALE GENOMIC DNA]</scope>
    <source>
        <strain evidence="6 8">GY080</strain>
    </source>
</reference>
<name>A0A154MGJ6_9PSEU</name>
<evidence type="ECO:0000256" key="4">
    <source>
        <dbReference type="PROSITE-ProRule" id="PRU00335"/>
    </source>
</evidence>
<organism evidence="6 8">
    <name type="scientific">Amycolatopsis regifaucium</name>
    <dbReference type="NCBI Taxonomy" id="546365"/>
    <lineage>
        <taxon>Bacteria</taxon>
        <taxon>Bacillati</taxon>
        <taxon>Actinomycetota</taxon>
        <taxon>Actinomycetes</taxon>
        <taxon>Pseudonocardiales</taxon>
        <taxon>Pseudonocardiaceae</taxon>
        <taxon>Amycolatopsis</taxon>
    </lineage>
</organism>
<evidence type="ECO:0000256" key="2">
    <source>
        <dbReference type="ARBA" id="ARBA00023125"/>
    </source>
</evidence>
<evidence type="ECO:0000313" key="8">
    <source>
        <dbReference type="Proteomes" id="UP000076321"/>
    </source>
</evidence>